<feature type="region of interest" description="Disordered" evidence="1">
    <location>
        <begin position="510"/>
        <end position="578"/>
    </location>
</feature>
<dbReference type="RefSeq" id="WP_136727553.1">
    <property type="nucleotide sequence ID" value="NZ_SUMC01000040.1"/>
</dbReference>
<keyword evidence="3" id="KW-1185">Reference proteome</keyword>
<evidence type="ECO:0000256" key="1">
    <source>
        <dbReference type="SAM" id="MobiDB-lite"/>
    </source>
</evidence>
<feature type="region of interest" description="Disordered" evidence="1">
    <location>
        <begin position="235"/>
        <end position="256"/>
    </location>
</feature>
<feature type="compositionally biased region" description="Polar residues" evidence="1">
    <location>
        <begin position="537"/>
        <end position="548"/>
    </location>
</feature>
<dbReference type="AlphaFoldDB" id="A0A4U0SDN7"/>
<dbReference type="EMBL" id="SUMC01000040">
    <property type="protein sequence ID" value="TKA06307.1"/>
    <property type="molecule type" value="Genomic_DNA"/>
</dbReference>
<evidence type="ECO:0000313" key="3">
    <source>
        <dbReference type="Proteomes" id="UP000305778"/>
    </source>
</evidence>
<feature type="region of interest" description="Disordered" evidence="1">
    <location>
        <begin position="601"/>
        <end position="633"/>
    </location>
</feature>
<evidence type="ECO:0000313" key="2">
    <source>
        <dbReference type="EMBL" id="TKA06307.1"/>
    </source>
</evidence>
<dbReference type="NCBIfam" id="NF033572">
    <property type="entry name" value="transpos_ISKra4"/>
    <property type="match status" value="1"/>
</dbReference>
<feature type="compositionally biased region" description="Polar residues" evidence="1">
    <location>
        <begin position="566"/>
        <end position="578"/>
    </location>
</feature>
<sequence>MEAYAPAETPACDTPAHGARDAFGRSRALLEQMTAALADSDLLGAPADRVEDFLSRQGRELQRLLLQDHLDLRAVREERLPALTDTDEVTRRRAEPGRVHQLATTIGRVEVSRIAYRAPGASALHPADAVLALPRTLHSYPLRLQVAYEAAAGSLRQAQDALNRSTGQHLGTRQLMEICTAAVADVDAFYGLSEHRLATRGRNLAESDELALVLSVDATGINMIPTDLNPAVRADAAAQAERRQRPSAKLSARERTGRRRMATVTAVFDSHPAPGTPADIMPATATERSSRNPGPVTSGRVVHTGVTTTTTKMIHEMFQQANARDPQHRRRWIALVDGNNHQIDRIHAEAAALGVEITIYIDIIHVIEYCSRAAEDLHRSQHARASWVNDTVRTILEGRSARVVGELRTELADRTTNPDRPRTAGIARTLAYLDAKQPYLAYHIALTIGLPIATGVIEGCCRFLVKDRLDVTGARWSLDGAQAVLTLREVITNGDMDQYWAFHLEREHERTHATPLPRTTRPRSLNRNGHHLRRNAPWSSRETSTFSTLPVRPASRSLKLRRRSSTTEPGGSASDSEPVNTWAYISRSAASRRSVAANMSIEPAPLSDSPSRDSWPSAGRPSRPLAPSVPGNGSRSLMALPHVLSYLDVHVQRHPSPGGYPSRLSTIVGRSIWWSSRSGRTAVPIEKNSVV</sequence>
<comment type="caution">
    <text evidence="2">The sequence shown here is derived from an EMBL/GenBank/DDBJ whole genome shotgun (WGS) entry which is preliminary data.</text>
</comment>
<accession>A0A4U0SDN7</accession>
<proteinExistence type="predicted"/>
<name>A0A4U0SDN7_9ACTN</name>
<dbReference type="Proteomes" id="UP000305778">
    <property type="component" value="Unassembled WGS sequence"/>
</dbReference>
<protein>
    <submittedName>
        <fullName evidence="2">ISKra4 family transposase</fullName>
    </submittedName>
</protein>
<gene>
    <name evidence="2" type="ORF">FCI23_32155</name>
</gene>
<reference evidence="2 3" key="1">
    <citation type="submission" date="2019-04" db="EMBL/GenBank/DDBJ databases">
        <title>Streptomyces oryziradicis sp. nov., a novel actinomycete isolated from rhizosphere soil of rice (Oryza sativa L.).</title>
        <authorList>
            <person name="Li C."/>
        </authorList>
    </citation>
    <scope>NUCLEOTIDE SEQUENCE [LARGE SCALE GENOMIC DNA]</scope>
    <source>
        <strain evidence="2 3">NEAU-C40</strain>
    </source>
</reference>
<dbReference type="OrthoDB" id="3450944at2"/>
<organism evidence="2 3">
    <name type="scientific">Actinacidiphila oryziradicis</name>
    <dbReference type="NCBI Taxonomy" id="2571141"/>
    <lineage>
        <taxon>Bacteria</taxon>
        <taxon>Bacillati</taxon>
        <taxon>Actinomycetota</taxon>
        <taxon>Actinomycetes</taxon>
        <taxon>Kitasatosporales</taxon>
        <taxon>Streptomycetaceae</taxon>
        <taxon>Actinacidiphila</taxon>
    </lineage>
</organism>